<dbReference type="InterPro" id="IPR029050">
    <property type="entry name" value="Immunoprotect_excell_Ig-like"/>
</dbReference>
<evidence type="ECO:0000313" key="2">
    <source>
        <dbReference type="EMBL" id="MDV2474359.1"/>
    </source>
</evidence>
<dbReference type="Proteomes" id="UP001275440">
    <property type="component" value="Unassembled WGS sequence"/>
</dbReference>
<proteinExistence type="predicted"/>
<reference evidence="2 3" key="1">
    <citation type="submission" date="2019-10" db="EMBL/GenBank/DDBJ databases">
        <title>Draft Genome Assembly of Rhodococcus zopfii DSM44189.</title>
        <authorList>
            <person name="Sutton J.M."/>
            <person name="Akob D.M."/>
            <person name="Bushman T.J."/>
        </authorList>
    </citation>
    <scope>NUCLEOTIDE SEQUENCE [LARGE SCALE GENOMIC DNA]</scope>
    <source>
        <strain evidence="2 3">DSM 44189</strain>
    </source>
</reference>
<protein>
    <submittedName>
        <fullName evidence="2">Uncharacterized protein</fullName>
    </submittedName>
</protein>
<organism evidence="2 3">
    <name type="scientific">Rhodococcus zopfii</name>
    <dbReference type="NCBI Taxonomy" id="43772"/>
    <lineage>
        <taxon>Bacteria</taxon>
        <taxon>Bacillati</taxon>
        <taxon>Actinomycetota</taxon>
        <taxon>Actinomycetes</taxon>
        <taxon>Mycobacteriales</taxon>
        <taxon>Nocardiaceae</taxon>
        <taxon>Rhodococcus</taxon>
    </lineage>
</organism>
<dbReference type="Gene3D" id="2.60.40.1240">
    <property type="match status" value="1"/>
</dbReference>
<keyword evidence="3" id="KW-1185">Reference proteome</keyword>
<evidence type="ECO:0000313" key="3">
    <source>
        <dbReference type="Proteomes" id="UP001275440"/>
    </source>
</evidence>
<sequence>MTFTITDVDTAPQCEQYDSVSGDYVLAKQDLIAIEFDVSAEAGSAPMSFGSPDWFRAKDPDGYVTDDLTIMAPSCDDTYPDFTDSKLMAGDKHRGWVMFQSKKIQPGDQLTIQWPYSTTTAVFTIPQ</sequence>
<dbReference type="EMBL" id="WBMO01000001">
    <property type="protein sequence ID" value="MDV2474359.1"/>
    <property type="molecule type" value="Genomic_DNA"/>
</dbReference>
<comment type="caution">
    <text evidence="2">The sequence shown here is derived from an EMBL/GenBank/DDBJ whole genome shotgun (WGS) entry which is preliminary data.</text>
</comment>
<evidence type="ECO:0000256" key="1">
    <source>
        <dbReference type="ARBA" id="ARBA00022729"/>
    </source>
</evidence>
<accession>A0ABU3WK45</accession>
<name>A0ABU3WK45_9NOCA</name>
<gene>
    <name evidence="2" type="ORF">F8M49_01150</name>
</gene>
<keyword evidence="1" id="KW-0732">Signal</keyword>